<gene>
    <name evidence="7" type="ORF">K431DRAFT_287840</name>
</gene>
<evidence type="ECO:0000256" key="2">
    <source>
        <dbReference type="PIRSR" id="PIRSR000097-1"/>
    </source>
</evidence>
<dbReference type="PROSITE" id="PS00062">
    <property type="entry name" value="ALDOKETO_REDUCTASE_2"/>
    <property type="match status" value="1"/>
</dbReference>
<keyword evidence="8" id="KW-1185">Reference proteome</keyword>
<feature type="site" description="Lowers pKa of active site Tyr" evidence="4">
    <location>
        <position position="108"/>
    </location>
</feature>
<dbReference type="SUPFAM" id="SSF51430">
    <property type="entry name" value="NAD(P)-linked oxidoreductase"/>
    <property type="match status" value="1"/>
</dbReference>
<evidence type="ECO:0000256" key="1">
    <source>
        <dbReference type="ARBA" id="ARBA00023002"/>
    </source>
</evidence>
<dbReference type="PROSITE" id="PS00798">
    <property type="entry name" value="ALDOKETO_REDUCTASE_1"/>
    <property type="match status" value="1"/>
</dbReference>
<dbReference type="AlphaFoldDB" id="A0A9P4Q4X9"/>
<keyword evidence="1" id="KW-0560">Oxidoreductase</keyword>
<comment type="caution">
    <text evidence="7">The sequence shown here is derived from an EMBL/GenBank/DDBJ whole genome shotgun (WGS) entry which is preliminary data.</text>
</comment>
<dbReference type="PIRSF" id="PIRSF000097">
    <property type="entry name" value="AKR"/>
    <property type="match status" value="1"/>
</dbReference>
<dbReference type="InterPro" id="IPR020471">
    <property type="entry name" value="AKR"/>
</dbReference>
<feature type="signal peptide" evidence="5">
    <location>
        <begin position="1"/>
        <end position="21"/>
    </location>
</feature>
<dbReference type="Proteomes" id="UP000799441">
    <property type="component" value="Unassembled WGS sequence"/>
</dbReference>
<dbReference type="InterPro" id="IPR018170">
    <property type="entry name" value="Aldo/ket_reductase_CS"/>
</dbReference>
<dbReference type="Pfam" id="PF00248">
    <property type="entry name" value="Aldo_ket_red"/>
    <property type="match status" value="1"/>
</dbReference>
<dbReference type="PRINTS" id="PR00069">
    <property type="entry name" value="ALDKETRDTASE"/>
</dbReference>
<dbReference type="Gene3D" id="3.20.20.100">
    <property type="entry name" value="NADP-dependent oxidoreductase domain"/>
    <property type="match status" value="1"/>
</dbReference>
<proteinExistence type="predicted"/>
<dbReference type="CDD" id="cd19071">
    <property type="entry name" value="AKR_AKR1-5-like"/>
    <property type="match status" value="1"/>
</dbReference>
<feature type="chain" id="PRO_5040460529" evidence="5">
    <location>
        <begin position="22"/>
        <end position="343"/>
    </location>
</feature>
<dbReference type="EMBL" id="MU003828">
    <property type="protein sequence ID" value="KAF2718219.1"/>
    <property type="molecule type" value="Genomic_DNA"/>
</dbReference>
<evidence type="ECO:0000313" key="7">
    <source>
        <dbReference type="EMBL" id="KAF2718219.1"/>
    </source>
</evidence>
<reference evidence="7" key="1">
    <citation type="journal article" date="2020" name="Stud. Mycol.">
        <title>101 Dothideomycetes genomes: a test case for predicting lifestyles and emergence of pathogens.</title>
        <authorList>
            <person name="Haridas S."/>
            <person name="Albert R."/>
            <person name="Binder M."/>
            <person name="Bloem J."/>
            <person name="Labutti K."/>
            <person name="Salamov A."/>
            <person name="Andreopoulos B."/>
            <person name="Baker S."/>
            <person name="Barry K."/>
            <person name="Bills G."/>
            <person name="Bluhm B."/>
            <person name="Cannon C."/>
            <person name="Castanera R."/>
            <person name="Culley D."/>
            <person name="Daum C."/>
            <person name="Ezra D."/>
            <person name="Gonzalez J."/>
            <person name="Henrissat B."/>
            <person name="Kuo A."/>
            <person name="Liang C."/>
            <person name="Lipzen A."/>
            <person name="Lutzoni F."/>
            <person name="Magnuson J."/>
            <person name="Mondo S."/>
            <person name="Nolan M."/>
            <person name="Ohm R."/>
            <person name="Pangilinan J."/>
            <person name="Park H.-J."/>
            <person name="Ramirez L."/>
            <person name="Alfaro M."/>
            <person name="Sun H."/>
            <person name="Tritt A."/>
            <person name="Yoshinaga Y."/>
            <person name="Zwiers L.-H."/>
            <person name="Turgeon B."/>
            <person name="Goodwin S."/>
            <person name="Spatafora J."/>
            <person name="Crous P."/>
            <person name="Grigoriev I."/>
        </authorList>
    </citation>
    <scope>NUCLEOTIDE SEQUENCE</scope>
    <source>
        <strain evidence="7">CBS 116435</strain>
    </source>
</reference>
<evidence type="ECO:0000259" key="6">
    <source>
        <dbReference type="Pfam" id="PF00248"/>
    </source>
</evidence>
<keyword evidence="5" id="KW-0732">Signal</keyword>
<evidence type="ECO:0000256" key="3">
    <source>
        <dbReference type="PIRSR" id="PIRSR000097-2"/>
    </source>
</evidence>
<feature type="binding site" evidence="3">
    <location>
        <position position="142"/>
    </location>
    <ligand>
        <name>substrate</name>
    </ligand>
</feature>
<dbReference type="GO" id="GO:0016491">
    <property type="term" value="F:oxidoreductase activity"/>
    <property type="evidence" value="ECO:0007669"/>
    <property type="project" value="UniProtKB-KW"/>
</dbReference>
<evidence type="ECO:0000313" key="8">
    <source>
        <dbReference type="Proteomes" id="UP000799441"/>
    </source>
</evidence>
<accession>A0A9P4Q4X9</accession>
<feature type="domain" description="NADP-dependent oxidoreductase" evidence="6">
    <location>
        <begin position="46"/>
        <end position="310"/>
    </location>
</feature>
<dbReference type="InterPro" id="IPR023210">
    <property type="entry name" value="NADP_OxRdtase_dom"/>
</dbReference>
<feature type="active site" description="Proton donor" evidence="2">
    <location>
        <position position="79"/>
    </location>
</feature>
<evidence type="ECO:0000256" key="5">
    <source>
        <dbReference type="SAM" id="SignalP"/>
    </source>
</evidence>
<dbReference type="InterPro" id="IPR036812">
    <property type="entry name" value="NAD(P)_OxRdtase_dom_sf"/>
</dbReference>
<protein>
    <submittedName>
        <fullName evidence="7">Aldo/keto reductase</fullName>
    </submittedName>
</protein>
<evidence type="ECO:0000256" key="4">
    <source>
        <dbReference type="PIRSR" id="PIRSR000097-3"/>
    </source>
</evidence>
<organism evidence="7 8">
    <name type="scientific">Polychaeton citri CBS 116435</name>
    <dbReference type="NCBI Taxonomy" id="1314669"/>
    <lineage>
        <taxon>Eukaryota</taxon>
        <taxon>Fungi</taxon>
        <taxon>Dikarya</taxon>
        <taxon>Ascomycota</taxon>
        <taxon>Pezizomycotina</taxon>
        <taxon>Dothideomycetes</taxon>
        <taxon>Dothideomycetidae</taxon>
        <taxon>Capnodiales</taxon>
        <taxon>Capnodiaceae</taxon>
        <taxon>Polychaeton</taxon>
    </lineage>
</organism>
<dbReference type="PANTHER" id="PTHR11732">
    <property type="entry name" value="ALDO/KETO REDUCTASE"/>
    <property type="match status" value="1"/>
</dbReference>
<name>A0A9P4Q4X9_9PEZI</name>
<dbReference type="OrthoDB" id="416253at2759"/>
<sequence length="343" mass="38042">MKSIISTALSFLVITKTGSLASRQQIPIVSESLAPAPLTLDALPLLGFGTWNLDRSNASDAVALAIEAGYRHIDCAAIYGNEVEVGRGIKWGLEKAQLKRSDIWVTSKLWNDGHGDNGTVSGALNKTLADLGVGYLDLYHMHWPVTETKEGSHEIEYLETWESMVTLLSTGWVRHIGVSNFSPAQLKDLLDHGSVRPAVHQMEMHPYLQQSQFLAMHRKLGIHVTAYSPLAGTNPTYKPGEPPALLSENKHVREIAEKRGCTTAQVVLYWGLARQTSVIPKSQRADHILENLATPKCHLKTEDLKQLDRLGEFHHRYNNPSNGWGVQLYEGLEDSDGRHKAYA</sequence>